<dbReference type="PANTHER" id="PTHR12526">
    <property type="entry name" value="GLYCOSYLTRANSFERASE"/>
    <property type="match status" value="1"/>
</dbReference>
<evidence type="ECO:0000256" key="2">
    <source>
        <dbReference type="ARBA" id="ARBA00022679"/>
    </source>
</evidence>
<dbReference type="Gene3D" id="3.40.50.2000">
    <property type="entry name" value="Glycogen Phosphorylase B"/>
    <property type="match status" value="2"/>
</dbReference>
<dbReference type="PANTHER" id="PTHR12526:SF613">
    <property type="entry name" value="PHOSPHATIDYL-MYO-INOSITOL MANNOSYLTRANSFERASE"/>
    <property type="match status" value="1"/>
</dbReference>
<keyword evidence="1" id="KW-0328">Glycosyltransferase</keyword>
<dbReference type="GO" id="GO:0016757">
    <property type="term" value="F:glycosyltransferase activity"/>
    <property type="evidence" value="ECO:0007669"/>
    <property type="project" value="UniProtKB-KW"/>
</dbReference>
<dbReference type="CDD" id="cd03801">
    <property type="entry name" value="GT4_PimA-like"/>
    <property type="match status" value="1"/>
</dbReference>
<evidence type="ECO:0000313" key="5">
    <source>
        <dbReference type="Proteomes" id="UP001431656"/>
    </source>
</evidence>
<feature type="domain" description="Glycosyltransferase subfamily 4-like N-terminal" evidence="3">
    <location>
        <begin position="14"/>
        <end position="178"/>
    </location>
</feature>
<dbReference type="SUPFAM" id="SSF53756">
    <property type="entry name" value="UDP-Glycosyltransferase/glycogen phosphorylase"/>
    <property type="match status" value="1"/>
</dbReference>
<dbReference type="RefSeq" id="WP_286266574.1">
    <property type="nucleotide sequence ID" value="NZ_AP028056.1"/>
</dbReference>
<keyword evidence="5" id="KW-1185">Reference proteome</keyword>
<dbReference type="EMBL" id="AP028056">
    <property type="protein sequence ID" value="BEH00842.1"/>
    <property type="molecule type" value="Genomic_DNA"/>
</dbReference>
<proteinExistence type="predicted"/>
<dbReference type="KEGG" id="broo:brsh051_01230"/>
<gene>
    <name evidence="4" type="ORF">brsh051_01230</name>
</gene>
<dbReference type="Pfam" id="PF13439">
    <property type="entry name" value="Glyco_transf_4"/>
    <property type="match status" value="1"/>
</dbReference>
<dbReference type="Pfam" id="PF13692">
    <property type="entry name" value="Glyco_trans_1_4"/>
    <property type="match status" value="1"/>
</dbReference>
<evidence type="ECO:0000313" key="4">
    <source>
        <dbReference type="EMBL" id="BEH00842.1"/>
    </source>
</evidence>
<reference evidence="4" key="1">
    <citation type="journal article" date="2024" name="Int. J. Syst. Evol. Microbiol.">
        <title>Brooklawnia propionicigenes sp. nov., a facultatively anaerobic, propionate-producing bacterium isolated from a methanogenic reactor treating waste from cattle farms.</title>
        <authorList>
            <person name="Akita Y."/>
            <person name="Ueki A."/>
            <person name="Tonouchi A."/>
            <person name="Sugawara Y."/>
            <person name="Honma S."/>
            <person name="Kaku N."/>
            <person name="Ueki K."/>
        </authorList>
    </citation>
    <scope>NUCLEOTIDE SEQUENCE</scope>
    <source>
        <strain evidence="4">SH051</strain>
    </source>
</reference>
<sequence length="383" mass="41247">MKVGLVCPYSFHRPGGVQNHVLGLAGWLKSVGHQIAILAPGFPPDGMLADYGLSDAEFTTGGKAVPLKVNESVARINFGFGPARKAKAWLDAGDFDVVHLHEPIAPNLSLLTLWLTDRPVTATFHSNSPTIKSWKRINEMLPGAVRRLDAAIAVSSVAAKVAKENTGVVPVVIGNGLAIDDYELKPVSGRWRGGDHPRVTFLGRYNEPRKGFHVLTAALPLVRERFPDLEVIVIGHGPAMSIDGVTFVGGVSDAERNRWLSVSDVYVAPQTGRESFGIVLIEAMACGAPVVASNLSAFVEVLSDHDGVIGHIFKTGNSHALAEAIIDSLNEPRDLRLLRGRAQAASFDWSVIGPQIVAMYEIAAENRYLAVDEAKGRARRHIT</sequence>
<dbReference type="InterPro" id="IPR028098">
    <property type="entry name" value="Glyco_trans_4-like_N"/>
</dbReference>
<dbReference type="AlphaFoldDB" id="A0AAN0K5Q9"/>
<accession>A0AAN0K5Q9</accession>
<dbReference type="Proteomes" id="UP001431656">
    <property type="component" value="Chromosome"/>
</dbReference>
<evidence type="ECO:0000259" key="3">
    <source>
        <dbReference type="Pfam" id="PF13439"/>
    </source>
</evidence>
<name>A0AAN0K5Q9_9ACTN</name>
<organism evidence="4 5">
    <name type="scientific">Brooklawnia propionicigenes</name>
    <dbReference type="NCBI Taxonomy" id="3041175"/>
    <lineage>
        <taxon>Bacteria</taxon>
        <taxon>Bacillati</taxon>
        <taxon>Actinomycetota</taxon>
        <taxon>Actinomycetes</taxon>
        <taxon>Propionibacteriales</taxon>
        <taxon>Propionibacteriaceae</taxon>
        <taxon>Brooklawnia</taxon>
    </lineage>
</organism>
<evidence type="ECO:0000256" key="1">
    <source>
        <dbReference type="ARBA" id="ARBA00022676"/>
    </source>
</evidence>
<keyword evidence="2" id="KW-0808">Transferase</keyword>
<protein>
    <submittedName>
        <fullName evidence="4">Glycosyltransferase family 4 protein</fullName>
    </submittedName>
</protein>